<dbReference type="PROSITE" id="PS50110">
    <property type="entry name" value="RESPONSE_REGULATORY"/>
    <property type="match status" value="1"/>
</dbReference>
<dbReference type="Gene3D" id="1.10.10.10">
    <property type="entry name" value="Winged helix-like DNA-binding domain superfamily/Winged helix DNA-binding domain"/>
    <property type="match status" value="1"/>
</dbReference>
<evidence type="ECO:0000256" key="4">
    <source>
        <dbReference type="ARBA" id="ARBA00023125"/>
    </source>
</evidence>
<sequence>MRILIADDDSSVIHALKLVLKRDQWVVETVETGQDAADLGRQEQYEAIILDVRFPDRSGIDVVREIRRSGKTTPILVISELGEVEERVRALHAGADDFLPKPFNRQELRARLLTLIRRRHGHAAPVLECGRLRIDLERRDVRVDDKDVGLSQREYQVLRALAMRANAVVDRETLLDSLYPLEESPDIKVIDIFVHKVRRKLEAALQGESGIETSWGKGYMLRTAVPGTLKDRREAC</sequence>
<keyword evidence="4 7" id="KW-0238">DNA-binding</keyword>
<dbReference type="RefSeq" id="WP_200339397.1">
    <property type="nucleotide sequence ID" value="NZ_NRRL01000006.1"/>
</dbReference>
<dbReference type="InterPro" id="IPR036388">
    <property type="entry name" value="WH-like_DNA-bd_sf"/>
</dbReference>
<evidence type="ECO:0000313" key="10">
    <source>
        <dbReference type="EMBL" id="MBK1667327.1"/>
    </source>
</evidence>
<dbReference type="InterPro" id="IPR011006">
    <property type="entry name" value="CheY-like_superfamily"/>
</dbReference>
<evidence type="ECO:0000259" key="8">
    <source>
        <dbReference type="PROSITE" id="PS50110"/>
    </source>
</evidence>
<keyword evidence="5" id="KW-0804">Transcription</keyword>
<evidence type="ECO:0000256" key="2">
    <source>
        <dbReference type="ARBA" id="ARBA00023012"/>
    </source>
</evidence>
<dbReference type="SMART" id="SM00448">
    <property type="entry name" value="REC"/>
    <property type="match status" value="1"/>
</dbReference>
<dbReference type="InterPro" id="IPR001789">
    <property type="entry name" value="Sig_transdc_resp-reg_receiver"/>
</dbReference>
<evidence type="ECO:0000313" key="11">
    <source>
        <dbReference type="Proteomes" id="UP001296873"/>
    </source>
</evidence>
<protein>
    <recommendedName>
        <fullName evidence="12">DNA-binding response regulator</fullName>
    </recommendedName>
</protein>
<feature type="DNA-binding region" description="OmpR/PhoB-type" evidence="7">
    <location>
        <begin position="124"/>
        <end position="223"/>
    </location>
</feature>
<feature type="domain" description="Response regulatory" evidence="8">
    <location>
        <begin position="2"/>
        <end position="116"/>
    </location>
</feature>
<keyword evidence="1 6" id="KW-0597">Phosphoprotein</keyword>
<reference evidence="10 11" key="1">
    <citation type="journal article" date="2020" name="Microorganisms">
        <title>Osmotic Adaptation and Compatible Solute Biosynthesis of Phototrophic Bacteria as Revealed from Genome Analyses.</title>
        <authorList>
            <person name="Imhoff J.F."/>
            <person name="Rahn T."/>
            <person name="Kunzel S."/>
            <person name="Keller A."/>
            <person name="Neulinger S.C."/>
        </authorList>
    </citation>
    <scope>NUCLEOTIDE SEQUENCE [LARGE SCALE GENOMIC DNA]</scope>
    <source>
        <strain evidence="10 11">DSM 9895</strain>
    </source>
</reference>
<feature type="domain" description="OmpR/PhoB-type" evidence="9">
    <location>
        <begin position="124"/>
        <end position="223"/>
    </location>
</feature>
<dbReference type="PANTHER" id="PTHR48111:SF22">
    <property type="entry name" value="REGULATOR OF RPOS"/>
    <property type="match status" value="1"/>
</dbReference>
<keyword evidence="3" id="KW-0805">Transcription regulation</keyword>
<dbReference type="CDD" id="cd00383">
    <property type="entry name" value="trans_reg_C"/>
    <property type="match status" value="1"/>
</dbReference>
<evidence type="ECO:0000256" key="1">
    <source>
        <dbReference type="ARBA" id="ARBA00022553"/>
    </source>
</evidence>
<dbReference type="Gene3D" id="3.40.50.2300">
    <property type="match status" value="1"/>
</dbReference>
<evidence type="ECO:0000256" key="6">
    <source>
        <dbReference type="PROSITE-ProRule" id="PRU00169"/>
    </source>
</evidence>
<dbReference type="PROSITE" id="PS51755">
    <property type="entry name" value="OMPR_PHOB"/>
    <property type="match status" value="1"/>
</dbReference>
<dbReference type="InterPro" id="IPR001867">
    <property type="entry name" value="OmpR/PhoB-type_DNA-bd"/>
</dbReference>
<dbReference type="SUPFAM" id="SSF52172">
    <property type="entry name" value="CheY-like"/>
    <property type="match status" value="1"/>
</dbReference>
<dbReference type="SMART" id="SM00862">
    <property type="entry name" value="Trans_reg_C"/>
    <property type="match status" value="1"/>
</dbReference>
<keyword evidence="11" id="KW-1185">Reference proteome</keyword>
<comment type="caution">
    <text evidence="10">The sequence shown here is derived from an EMBL/GenBank/DDBJ whole genome shotgun (WGS) entry which is preliminary data.</text>
</comment>
<proteinExistence type="predicted"/>
<evidence type="ECO:0000256" key="7">
    <source>
        <dbReference type="PROSITE-ProRule" id="PRU01091"/>
    </source>
</evidence>
<evidence type="ECO:0000256" key="3">
    <source>
        <dbReference type="ARBA" id="ARBA00023015"/>
    </source>
</evidence>
<evidence type="ECO:0000256" key="5">
    <source>
        <dbReference type="ARBA" id="ARBA00023163"/>
    </source>
</evidence>
<gene>
    <name evidence="10" type="ORF">CKO28_04700</name>
</gene>
<dbReference type="PANTHER" id="PTHR48111">
    <property type="entry name" value="REGULATOR OF RPOS"/>
    <property type="match status" value="1"/>
</dbReference>
<dbReference type="EMBL" id="NRRL01000006">
    <property type="protein sequence ID" value="MBK1667327.1"/>
    <property type="molecule type" value="Genomic_DNA"/>
</dbReference>
<feature type="modified residue" description="4-aspartylphosphate" evidence="6">
    <location>
        <position position="51"/>
    </location>
</feature>
<name>A0ABS1DBM8_9PROT</name>
<evidence type="ECO:0008006" key="12">
    <source>
        <dbReference type="Google" id="ProtNLM"/>
    </source>
</evidence>
<dbReference type="Proteomes" id="UP001296873">
    <property type="component" value="Unassembled WGS sequence"/>
</dbReference>
<dbReference type="Pfam" id="PF00486">
    <property type="entry name" value="Trans_reg_C"/>
    <property type="match status" value="1"/>
</dbReference>
<organism evidence="10 11">
    <name type="scientific">Rhodovibrio sodomensis</name>
    <dbReference type="NCBI Taxonomy" id="1088"/>
    <lineage>
        <taxon>Bacteria</taxon>
        <taxon>Pseudomonadati</taxon>
        <taxon>Pseudomonadota</taxon>
        <taxon>Alphaproteobacteria</taxon>
        <taxon>Rhodospirillales</taxon>
        <taxon>Rhodovibrionaceae</taxon>
        <taxon>Rhodovibrio</taxon>
    </lineage>
</organism>
<dbReference type="InterPro" id="IPR039420">
    <property type="entry name" value="WalR-like"/>
</dbReference>
<keyword evidence="2" id="KW-0902">Two-component regulatory system</keyword>
<accession>A0ABS1DBM8</accession>
<evidence type="ECO:0000259" key="9">
    <source>
        <dbReference type="PROSITE" id="PS51755"/>
    </source>
</evidence>
<dbReference type="Pfam" id="PF00072">
    <property type="entry name" value="Response_reg"/>
    <property type="match status" value="1"/>
</dbReference>